<sequence>MFMELKEMNQALVAKERFYTEELQEAHQRAYQEIATRQAMVGVRTMRKGEQVLWNFREGTRATLK</sequence>
<dbReference type="AlphaFoldDB" id="A0AA41RL61"/>
<reference evidence="1" key="1">
    <citation type="submission" date="2022-03" db="EMBL/GenBank/DDBJ databases">
        <title>A functionally conserved STORR gene fusion in Papaver species that diverged 16.8 million years ago.</title>
        <authorList>
            <person name="Catania T."/>
        </authorList>
    </citation>
    <scope>NUCLEOTIDE SEQUENCE</scope>
    <source>
        <strain evidence="1">S-191538</strain>
    </source>
</reference>
<dbReference type="EMBL" id="JAJJMA010010503">
    <property type="protein sequence ID" value="MCL7022357.1"/>
    <property type="molecule type" value="Genomic_DNA"/>
</dbReference>
<evidence type="ECO:0000313" key="2">
    <source>
        <dbReference type="Proteomes" id="UP001177140"/>
    </source>
</evidence>
<keyword evidence="2" id="KW-1185">Reference proteome</keyword>
<evidence type="ECO:0000313" key="1">
    <source>
        <dbReference type="EMBL" id="MCL7022357.1"/>
    </source>
</evidence>
<organism evidence="1 2">
    <name type="scientific">Papaver nudicaule</name>
    <name type="common">Iceland poppy</name>
    <dbReference type="NCBI Taxonomy" id="74823"/>
    <lineage>
        <taxon>Eukaryota</taxon>
        <taxon>Viridiplantae</taxon>
        <taxon>Streptophyta</taxon>
        <taxon>Embryophyta</taxon>
        <taxon>Tracheophyta</taxon>
        <taxon>Spermatophyta</taxon>
        <taxon>Magnoliopsida</taxon>
        <taxon>Ranunculales</taxon>
        <taxon>Papaveraceae</taxon>
        <taxon>Papaveroideae</taxon>
        <taxon>Papaver</taxon>
    </lineage>
</organism>
<dbReference type="Proteomes" id="UP001177140">
    <property type="component" value="Unassembled WGS sequence"/>
</dbReference>
<name>A0AA41RL61_PAPNU</name>
<comment type="caution">
    <text evidence="1">The sequence shown here is derived from an EMBL/GenBank/DDBJ whole genome shotgun (WGS) entry which is preliminary data.</text>
</comment>
<proteinExistence type="predicted"/>
<protein>
    <submittedName>
        <fullName evidence="1">Uncharacterized protein</fullName>
    </submittedName>
</protein>
<accession>A0AA41RL61</accession>
<gene>
    <name evidence="1" type="ORF">MKW94_007890</name>
</gene>